<dbReference type="OrthoDB" id="8851633at2"/>
<accession>A0A2T3HSE0</accession>
<dbReference type="RefSeq" id="WP_060999050.1">
    <property type="nucleotide sequence ID" value="NZ_LNQZ01000020.1"/>
</dbReference>
<reference evidence="1 2" key="1">
    <citation type="submission" date="2018-03" db="EMBL/GenBank/DDBJ databases">
        <title>Whole genome sequencing of Histamine producing bacteria.</title>
        <authorList>
            <person name="Butler K."/>
        </authorList>
    </citation>
    <scope>NUCLEOTIDE SEQUENCE [LARGE SCALE GENOMIC DNA]</scope>
    <source>
        <strain evidence="1 2">DSM 23343</strain>
    </source>
</reference>
<dbReference type="InterPro" id="IPR021398">
    <property type="entry name" value="DUF3037"/>
</dbReference>
<dbReference type="Pfam" id="PF11236">
    <property type="entry name" value="DUF3037"/>
    <property type="match status" value="1"/>
</dbReference>
<evidence type="ECO:0000313" key="2">
    <source>
        <dbReference type="Proteomes" id="UP000241858"/>
    </source>
</evidence>
<comment type="caution">
    <text evidence="1">The sequence shown here is derived from an EMBL/GenBank/DDBJ whole genome shotgun (WGS) entry which is preliminary data.</text>
</comment>
<gene>
    <name evidence="1" type="ORF">C0W81_20120</name>
</gene>
<name>A0A2T3HSE0_9GAMM</name>
<proteinExistence type="predicted"/>
<dbReference type="AlphaFoldDB" id="A0A2T3HSE0"/>
<evidence type="ECO:0000313" key="1">
    <source>
        <dbReference type="EMBL" id="PST96227.1"/>
    </source>
</evidence>
<organism evidence="1 2">
    <name type="scientific">Photobacterium aquimaris</name>
    <dbReference type="NCBI Taxonomy" id="512643"/>
    <lineage>
        <taxon>Bacteria</taxon>
        <taxon>Pseudomonadati</taxon>
        <taxon>Pseudomonadota</taxon>
        <taxon>Gammaproteobacteria</taxon>
        <taxon>Vibrionales</taxon>
        <taxon>Vibrionaceae</taxon>
        <taxon>Photobacterium</taxon>
    </lineage>
</organism>
<dbReference type="EMBL" id="PYLY01000078">
    <property type="protein sequence ID" value="PST96227.1"/>
    <property type="molecule type" value="Genomic_DNA"/>
</dbReference>
<dbReference type="Proteomes" id="UP000241858">
    <property type="component" value="Unassembled WGS sequence"/>
</dbReference>
<protein>
    <submittedName>
        <fullName evidence="1">DUF3037 domain-containing protein</fullName>
    </submittedName>
</protein>
<sequence>MTKLVRYSTIRFIPYADTQEFVNVGIIIHAPKCGMLLFKLPEIQSKRVSQFFENIDHDLYKNAAKMVITDLKRIQNLISGMNDKELAALMDEVTKPKEASLTYSESSALLTKEPLKIVLDDLFNKYVR</sequence>